<dbReference type="Proteomes" id="UP000722485">
    <property type="component" value="Unassembled WGS sequence"/>
</dbReference>
<gene>
    <name evidence="2" type="ORF">G7Z17_g967</name>
</gene>
<comment type="caution">
    <text evidence="2">The sequence shown here is derived from an EMBL/GenBank/DDBJ whole genome shotgun (WGS) entry which is preliminary data.</text>
</comment>
<keyword evidence="3" id="KW-1185">Reference proteome</keyword>
<proteinExistence type="predicted"/>
<reference evidence="2" key="1">
    <citation type="submission" date="2020-03" db="EMBL/GenBank/DDBJ databases">
        <title>Draft Genome Sequence of Cylindrodendrum hubeiense.</title>
        <authorList>
            <person name="Buettner E."/>
            <person name="Kellner H."/>
        </authorList>
    </citation>
    <scope>NUCLEOTIDE SEQUENCE</scope>
    <source>
        <strain evidence="2">IHI 201604</strain>
    </source>
</reference>
<evidence type="ECO:0000256" key="1">
    <source>
        <dbReference type="SAM" id="MobiDB-lite"/>
    </source>
</evidence>
<dbReference type="AlphaFoldDB" id="A0A9P5HR37"/>
<feature type="region of interest" description="Disordered" evidence="1">
    <location>
        <begin position="388"/>
        <end position="415"/>
    </location>
</feature>
<sequence>MPLGARASGPPVAVVVAETRRWHPRMAYVTQRELRRNPTQRKVRAVWQTKALQGQAQDKLSRTIPHGGLQTPAATRSRCRRANAPIVHGEADEPDPNRDADVGGWATWLAASHRNFSPSELTTNAPAVLAQATDRAEPMAYPAAKTFSFPDPKAGGPSEARKVEILGLGGLVAEPGPGSGPSPRGRTPPQQVSLAGEGTLRRQRGAVVLSLEPTSLGRSLVLAMRRRQHGEHQCAGGKDNPETALKKAGRRADEDTITTLYWKLAAGRGTRRPNDARPGRGTGHGVRLHYAVRDVKDEMTSHHSHTHARLALRLGDQQTLQPQARNLVLTRWRWAIELLHDAACALLRSGPPAARSAAHHRASRHVEDAAGEGICKGSVSHRARAGERLNAVGEDAAPDPASRPQAGGVPAEFTA</sequence>
<name>A0A9P5HR37_9HYPO</name>
<feature type="region of interest" description="Disordered" evidence="1">
    <location>
        <begin position="173"/>
        <end position="197"/>
    </location>
</feature>
<evidence type="ECO:0000313" key="3">
    <source>
        <dbReference type="Proteomes" id="UP000722485"/>
    </source>
</evidence>
<accession>A0A9P5HR37</accession>
<protein>
    <submittedName>
        <fullName evidence="2">Uncharacterized protein</fullName>
    </submittedName>
</protein>
<dbReference type="EMBL" id="JAANBB010000007">
    <property type="protein sequence ID" value="KAF7557088.1"/>
    <property type="molecule type" value="Genomic_DNA"/>
</dbReference>
<evidence type="ECO:0000313" key="2">
    <source>
        <dbReference type="EMBL" id="KAF7557088.1"/>
    </source>
</evidence>
<organism evidence="2 3">
    <name type="scientific">Cylindrodendrum hubeiense</name>
    <dbReference type="NCBI Taxonomy" id="595255"/>
    <lineage>
        <taxon>Eukaryota</taxon>
        <taxon>Fungi</taxon>
        <taxon>Dikarya</taxon>
        <taxon>Ascomycota</taxon>
        <taxon>Pezizomycotina</taxon>
        <taxon>Sordariomycetes</taxon>
        <taxon>Hypocreomycetidae</taxon>
        <taxon>Hypocreales</taxon>
        <taxon>Nectriaceae</taxon>
        <taxon>Cylindrodendrum</taxon>
    </lineage>
</organism>